<keyword evidence="2" id="KW-1185">Reference proteome</keyword>
<dbReference type="Proteomes" id="UP000747399">
    <property type="component" value="Unassembled WGS sequence"/>
</dbReference>
<evidence type="ECO:0000313" key="2">
    <source>
        <dbReference type="Proteomes" id="UP000747399"/>
    </source>
</evidence>
<reference evidence="1" key="1">
    <citation type="journal article" date="2021" name="Proc. Natl. Acad. Sci. U.S.A.">
        <title>Three genomes in the algal genus Volvox reveal the fate of a haploid sex-determining region after a transition to homothallism.</title>
        <authorList>
            <person name="Yamamoto K."/>
            <person name="Hamaji T."/>
            <person name="Kawai-Toyooka H."/>
            <person name="Matsuzaki R."/>
            <person name="Takahashi F."/>
            <person name="Nishimura Y."/>
            <person name="Kawachi M."/>
            <person name="Noguchi H."/>
            <person name="Minakuchi Y."/>
            <person name="Umen J.G."/>
            <person name="Toyoda A."/>
            <person name="Nozaki H."/>
        </authorList>
    </citation>
    <scope>NUCLEOTIDE SEQUENCE</scope>
    <source>
        <strain evidence="1">NIES-3780</strain>
    </source>
</reference>
<comment type="caution">
    <text evidence="1">The sequence shown here is derived from an EMBL/GenBank/DDBJ whole genome shotgun (WGS) entry which is preliminary data.</text>
</comment>
<sequence>MHAPLQHEHIPPAPCASPPVCEHCGRTIRHLSADESSCDIPMDAVVGVQPADIHLEANATTRVSPSASRPASKAGSLRTYLQSVVEARQLQRRTLGQRYRTYR</sequence>
<dbReference type="AlphaFoldDB" id="A0A8J4F2V0"/>
<dbReference type="EMBL" id="BNCO01000028">
    <property type="protein sequence ID" value="GIL57730.1"/>
    <property type="molecule type" value="Genomic_DNA"/>
</dbReference>
<protein>
    <submittedName>
        <fullName evidence="1">Uncharacterized protein</fullName>
    </submittedName>
</protein>
<accession>A0A8J4F2V0</accession>
<proteinExistence type="predicted"/>
<name>A0A8J4F2V0_9CHLO</name>
<evidence type="ECO:0000313" key="1">
    <source>
        <dbReference type="EMBL" id="GIL57730.1"/>
    </source>
</evidence>
<organism evidence="1 2">
    <name type="scientific">Volvox africanus</name>
    <dbReference type="NCBI Taxonomy" id="51714"/>
    <lineage>
        <taxon>Eukaryota</taxon>
        <taxon>Viridiplantae</taxon>
        <taxon>Chlorophyta</taxon>
        <taxon>core chlorophytes</taxon>
        <taxon>Chlorophyceae</taxon>
        <taxon>CS clade</taxon>
        <taxon>Chlamydomonadales</taxon>
        <taxon>Volvocaceae</taxon>
        <taxon>Volvox</taxon>
    </lineage>
</organism>
<gene>
    <name evidence="1" type="ORF">Vafri_12879</name>
</gene>